<dbReference type="EMBL" id="KN832871">
    <property type="protein sequence ID" value="KIN06427.1"/>
    <property type="molecule type" value="Genomic_DNA"/>
</dbReference>
<organism evidence="3 4">
    <name type="scientific">Oidiodendron maius (strain Zn)</name>
    <dbReference type="NCBI Taxonomy" id="913774"/>
    <lineage>
        <taxon>Eukaryota</taxon>
        <taxon>Fungi</taxon>
        <taxon>Dikarya</taxon>
        <taxon>Ascomycota</taxon>
        <taxon>Pezizomycotina</taxon>
        <taxon>Leotiomycetes</taxon>
        <taxon>Leotiomycetes incertae sedis</taxon>
        <taxon>Myxotrichaceae</taxon>
        <taxon>Oidiodendron</taxon>
    </lineage>
</organism>
<dbReference type="Pfam" id="PF25550">
    <property type="entry name" value="DUF7928"/>
    <property type="match status" value="1"/>
</dbReference>
<feature type="compositionally biased region" description="Low complexity" evidence="1">
    <location>
        <begin position="98"/>
        <end position="117"/>
    </location>
</feature>
<dbReference type="InParanoid" id="A0A0C3HW05"/>
<evidence type="ECO:0000313" key="4">
    <source>
        <dbReference type="Proteomes" id="UP000054321"/>
    </source>
</evidence>
<gene>
    <name evidence="3" type="ORF">OIDMADRAFT_176497</name>
</gene>
<dbReference type="PANTHER" id="PTHR35408">
    <property type="entry name" value="CHROMOSOME 15, WHOLE GENOME SHOTGUN SEQUENCE"/>
    <property type="match status" value="1"/>
</dbReference>
<evidence type="ECO:0000313" key="3">
    <source>
        <dbReference type="EMBL" id="KIN06427.1"/>
    </source>
</evidence>
<dbReference type="AlphaFoldDB" id="A0A0C3HW05"/>
<feature type="region of interest" description="Disordered" evidence="1">
    <location>
        <begin position="40"/>
        <end position="191"/>
    </location>
</feature>
<protein>
    <recommendedName>
        <fullName evidence="2">DUF7928 domain-containing protein</fullName>
    </recommendedName>
</protein>
<feature type="compositionally biased region" description="Polar residues" evidence="1">
    <location>
        <begin position="133"/>
        <end position="160"/>
    </location>
</feature>
<accession>A0A0C3HW05</accession>
<dbReference type="Proteomes" id="UP000054321">
    <property type="component" value="Unassembled WGS sequence"/>
</dbReference>
<feature type="region of interest" description="Disordered" evidence="1">
    <location>
        <begin position="1"/>
        <end position="26"/>
    </location>
</feature>
<dbReference type="OrthoDB" id="38531at2759"/>
<dbReference type="PANTHER" id="PTHR35408:SF1">
    <property type="entry name" value="GLYCOSYLTRANSFERASE 2-LIKE DOMAIN-CONTAINING PROTEIN"/>
    <property type="match status" value="1"/>
</dbReference>
<dbReference type="HOGENOM" id="CLU_669207_0_0_1"/>
<feature type="compositionally biased region" description="Polar residues" evidence="1">
    <location>
        <begin position="77"/>
        <end position="89"/>
    </location>
</feature>
<evidence type="ECO:0000256" key="1">
    <source>
        <dbReference type="SAM" id="MobiDB-lite"/>
    </source>
</evidence>
<reference evidence="4" key="2">
    <citation type="submission" date="2015-01" db="EMBL/GenBank/DDBJ databases">
        <title>Evolutionary Origins and Diversification of the Mycorrhizal Mutualists.</title>
        <authorList>
            <consortium name="DOE Joint Genome Institute"/>
            <consortium name="Mycorrhizal Genomics Consortium"/>
            <person name="Kohler A."/>
            <person name="Kuo A."/>
            <person name="Nagy L.G."/>
            <person name="Floudas D."/>
            <person name="Copeland A."/>
            <person name="Barry K.W."/>
            <person name="Cichocki N."/>
            <person name="Veneault-Fourrey C."/>
            <person name="LaButti K."/>
            <person name="Lindquist E.A."/>
            <person name="Lipzen A."/>
            <person name="Lundell T."/>
            <person name="Morin E."/>
            <person name="Murat C."/>
            <person name="Riley R."/>
            <person name="Ohm R."/>
            <person name="Sun H."/>
            <person name="Tunlid A."/>
            <person name="Henrissat B."/>
            <person name="Grigoriev I.V."/>
            <person name="Hibbett D.S."/>
            <person name="Martin F."/>
        </authorList>
    </citation>
    <scope>NUCLEOTIDE SEQUENCE [LARGE SCALE GENOMIC DNA]</scope>
    <source>
        <strain evidence="4">Zn</strain>
    </source>
</reference>
<reference evidence="3 4" key="1">
    <citation type="submission" date="2014-04" db="EMBL/GenBank/DDBJ databases">
        <authorList>
            <consortium name="DOE Joint Genome Institute"/>
            <person name="Kuo A."/>
            <person name="Martino E."/>
            <person name="Perotto S."/>
            <person name="Kohler A."/>
            <person name="Nagy L.G."/>
            <person name="Floudas D."/>
            <person name="Copeland A."/>
            <person name="Barry K.W."/>
            <person name="Cichocki N."/>
            <person name="Veneault-Fourrey C."/>
            <person name="LaButti K."/>
            <person name="Lindquist E.A."/>
            <person name="Lipzen A."/>
            <person name="Lundell T."/>
            <person name="Morin E."/>
            <person name="Murat C."/>
            <person name="Sun H."/>
            <person name="Tunlid A."/>
            <person name="Henrissat B."/>
            <person name="Grigoriev I.V."/>
            <person name="Hibbett D.S."/>
            <person name="Martin F."/>
            <person name="Nordberg H.P."/>
            <person name="Cantor M.N."/>
            <person name="Hua S.X."/>
        </authorList>
    </citation>
    <scope>NUCLEOTIDE SEQUENCE [LARGE SCALE GENOMIC DNA]</scope>
    <source>
        <strain evidence="3 4">Zn</strain>
    </source>
</reference>
<proteinExistence type="predicted"/>
<keyword evidence="4" id="KW-1185">Reference proteome</keyword>
<feature type="compositionally biased region" description="Polar residues" evidence="1">
    <location>
        <begin position="180"/>
        <end position="191"/>
    </location>
</feature>
<dbReference type="InterPro" id="IPR057688">
    <property type="entry name" value="DUF7928"/>
</dbReference>
<feature type="domain" description="DUF7928" evidence="2">
    <location>
        <begin position="244"/>
        <end position="394"/>
    </location>
</feature>
<evidence type="ECO:0000259" key="2">
    <source>
        <dbReference type="Pfam" id="PF25550"/>
    </source>
</evidence>
<sequence>MFATNGNYYDPKAENHTGLGVSPIIKPSSEELPIDVDVPVPSAYAMPTGTHPLPPGSASDGETADNNWTAVKPPVTRSASVSNIQTITLPTDPAPRLSVPTRPAPTRSSSSRLTSMRSDPRRLQPIPEYHTVVSFTPTQSRPTPSALTQPVPTHSGQAKSSPMYPTPAQSGRVNSVPEGSGSTQSLSADSLQRQLTPSDLNYTVSVPEHSMQGSSASCRWSAPATGYPQGDFRNSSQDAVRDIRSTIMVNWLRQTQMERLWSGSLPGEGAVLKKGRGSFTCCPETLKNDSSEFYNQIVAMNVRCAITVSTLLINLFLTRHSADCVPLTDDLRIQVLPSVALLSSGQKHHFGAFIKDQRRLIVWADDPKRVLERAEYIVDSLVQMIWNQTEPAFDTNKQDANPRIPDTERST</sequence>
<name>A0A0C3HW05_OIDMZ</name>